<evidence type="ECO:0000313" key="1">
    <source>
        <dbReference type="EMBL" id="KAG0428275.1"/>
    </source>
</evidence>
<sequence>MAHPRVHDRKNRPPGRLAHQSYTHSPGKGNVSRIANQVDKHKAKRRRPARERRTSIIGPTGPRPSRALSRQRPTPPKGAQPLARGHETDATSPRMIFV</sequence>
<evidence type="ECO:0000313" key="2">
    <source>
        <dbReference type="Proteomes" id="UP000805193"/>
    </source>
</evidence>
<gene>
    <name evidence="1" type="ORF">HPB47_024725</name>
</gene>
<dbReference type="EMBL" id="JABSTQ010009545">
    <property type="protein sequence ID" value="KAG0428275.1"/>
    <property type="molecule type" value="Genomic_DNA"/>
</dbReference>
<reference evidence="1 2" key="1">
    <citation type="journal article" date="2020" name="Cell">
        <title>Large-Scale Comparative Analyses of Tick Genomes Elucidate Their Genetic Diversity and Vector Capacities.</title>
        <authorList>
            <consortium name="Tick Genome and Microbiome Consortium (TIGMIC)"/>
            <person name="Jia N."/>
            <person name="Wang J."/>
            <person name="Shi W."/>
            <person name="Du L."/>
            <person name="Sun Y."/>
            <person name="Zhan W."/>
            <person name="Jiang J.F."/>
            <person name="Wang Q."/>
            <person name="Zhang B."/>
            <person name="Ji P."/>
            <person name="Bell-Sakyi L."/>
            <person name="Cui X.M."/>
            <person name="Yuan T.T."/>
            <person name="Jiang B.G."/>
            <person name="Yang W.F."/>
            <person name="Lam T.T."/>
            <person name="Chang Q.C."/>
            <person name="Ding S.J."/>
            <person name="Wang X.J."/>
            <person name="Zhu J.G."/>
            <person name="Ruan X.D."/>
            <person name="Zhao L."/>
            <person name="Wei J.T."/>
            <person name="Ye R.Z."/>
            <person name="Que T.C."/>
            <person name="Du C.H."/>
            <person name="Zhou Y.H."/>
            <person name="Cheng J.X."/>
            <person name="Dai P.F."/>
            <person name="Guo W.B."/>
            <person name="Han X.H."/>
            <person name="Huang E.J."/>
            <person name="Li L.F."/>
            <person name="Wei W."/>
            <person name="Gao Y.C."/>
            <person name="Liu J.Z."/>
            <person name="Shao H.Z."/>
            <person name="Wang X."/>
            <person name="Wang C.C."/>
            <person name="Yang T.C."/>
            <person name="Huo Q.B."/>
            <person name="Li W."/>
            <person name="Chen H.Y."/>
            <person name="Chen S.E."/>
            <person name="Zhou L.G."/>
            <person name="Ni X.B."/>
            <person name="Tian J.H."/>
            <person name="Sheng Y."/>
            <person name="Liu T."/>
            <person name="Pan Y.S."/>
            <person name="Xia L.Y."/>
            <person name="Li J."/>
            <person name="Zhao F."/>
            <person name="Cao W.C."/>
        </authorList>
    </citation>
    <scope>NUCLEOTIDE SEQUENCE [LARGE SCALE GENOMIC DNA]</scope>
    <source>
        <strain evidence="1">Iper-2018</strain>
    </source>
</reference>
<name>A0AC60Q3M1_IXOPE</name>
<accession>A0AC60Q3M1</accession>
<keyword evidence="2" id="KW-1185">Reference proteome</keyword>
<comment type="caution">
    <text evidence="1">The sequence shown here is derived from an EMBL/GenBank/DDBJ whole genome shotgun (WGS) entry which is preliminary data.</text>
</comment>
<organism evidence="1 2">
    <name type="scientific">Ixodes persulcatus</name>
    <name type="common">Taiga tick</name>
    <dbReference type="NCBI Taxonomy" id="34615"/>
    <lineage>
        <taxon>Eukaryota</taxon>
        <taxon>Metazoa</taxon>
        <taxon>Ecdysozoa</taxon>
        <taxon>Arthropoda</taxon>
        <taxon>Chelicerata</taxon>
        <taxon>Arachnida</taxon>
        <taxon>Acari</taxon>
        <taxon>Parasitiformes</taxon>
        <taxon>Ixodida</taxon>
        <taxon>Ixodoidea</taxon>
        <taxon>Ixodidae</taxon>
        <taxon>Ixodinae</taxon>
        <taxon>Ixodes</taxon>
    </lineage>
</organism>
<dbReference type="Proteomes" id="UP000805193">
    <property type="component" value="Unassembled WGS sequence"/>
</dbReference>
<protein>
    <submittedName>
        <fullName evidence="1">Uncharacterized protein</fullName>
    </submittedName>
</protein>
<proteinExistence type="predicted"/>